<gene>
    <name evidence="1" type="ORF">EVAR_85267_1</name>
</gene>
<name>A0A4C1V8A3_EUMVA</name>
<sequence>MRDPSHYVVGISRRKLLSLRRSTRARSQPPVERSQCISLLALGNLSRQERKRIWTFGDSSPARAVVGQRAAQNYPPRFNPATVGANSRLMNNAARAMALGDPPHSQMDNFSSRLSKRHLRSRTSFDHAFLFNTECTDMYNFDYIKFDCSGRATAILWPT</sequence>
<organism evidence="1 2">
    <name type="scientific">Eumeta variegata</name>
    <name type="common">Bagworm moth</name>
    <name type="synonym">Eumeta japonica</name>
    <dbReference type="NCBI Taxonomy" id="151549"/>
    <lineage>
        <taxon>Eukaryota</taxon>
        <taxon>Metazoa</taxon>
        <taxon>Ecdysozoa</taxon>
        <taxon>Arthropoda</taxon>
        <taxon>Hexapoda</taxon>
        <taxon>Insecta</taxon>
        <taxon>Pterygota</taxon>
        <taxon>Neoptera</taxon>
        <taxon>Endopterygota</taxon>
        <taxon>Lepidoptera</taxon>
        <taxon>Glossata</taxon>
        <taxon>Ditrysia</taxon>
        <taxon>Tineoidea</taxon>
        <taxon>Psychidae</taxon>
        <taxon>Oiketicinae</taxon>
        <taxon>Eumeta</taxon>
    </lineage>
</organism>
<protein>
    <submittedName>
        <fullName evidence="1">Uncharacterized protein</fullName>
    </submittedName>
</protein>
<evidence type="ECO:0000313" key="2">
    <source>
        <dbReference type="Proteomes" id="UP000299102"/>
    </source>
</evidence>
<comment type="caution">
    <text evidence="1">The sequence shown here is derived from an EMBL/GenBank/DDBJ whole genome shotgun (WGS) entry which is preliminary data.</text>
</comment>
<keyword evidence="2" id="KW-1185">Reference proteome</keyword>
<dbReference type="EMBL" id="BGZK01000290">
    <property type="protein sequence ID" value="GBP34547.1"/>
    <property type="molecule type" value="Genomic_DNA"/>
</dbReference>
<accession>A0A4C1V8A3</accession>
<proteinExistence type="predicted"/>
<reference evidence="1 2" key="1">
    <citation type="journal article" date="2019" name="Commun. Biol.">
        <title>The bagworm genome reveals a unique fibroin gene that provides high tensile strength.</title>
        <authorList>
            <person name="Kono N."/>
            <person name="Nakamura H."/>
            <person name="Ohtoshi R."/>
            <person name="Tomita M."/>
            <person name="Numata K."/>
            <person name="Arakawa K."/>
        </authorList>
    </citation>
    <scope>NUCLEOTIDE SEQUENCE [LARGE SCALE GENOMIC DNA]</scope>
</reference>
<dbReference type="Proteomes" id="UP000299102">
    <property type="component" value="Unassembled WGS sequence"/>
</dbReference>
<dbReference type="AlphaFoldDB" id="A0A4C1V8A3"/>
<evidence type="ECO:0000313" key="1">
    <source>
        <dbReference type="EMBL" id="GBP34547.1"/>
    </source>
</evidence>